<protein>
    <recommendedName>
        <fullName evidence="4">MORN repeat-containing protein 3</fullName>
    </recommendedName>
</protein>
<dbReference type="PANTHER" id="PTHR46511">
    <property type="entry name" value="MORN REPEAT-CONTAINING PROTEIN 3"/>
    <property type="match status" value="1"/>
</dbReference>
<comment type="subcellular location">
    <subcellularLocation>
        <location evidence="1">Cytoplasmic vesicle</location>
        <location evidence="1">Secretory vesicle</location>
        <location evidence="1">Acrosome</location>
    </subcellularLocation>
</comment>
<dbReference type="EMBL" id="CAJJDO010000028">
    <property type="protein sequence ID" value="CAD8156239.1"/>
    <property type="molecule type" value="Genomic_DNA"/>
</dbReference>
<dbReference type="InterPro" id="IPR052472">
    <property type="entry name" value="MORN3"/>
</dbReference>
<keyword evidence="2" id="KW-0677">Repeat</keyword>
<dbReference type="GO" id="GO:0001669">
    <property type="term" value="C:acrosomal vesicle"/>
    <property type="evidence" value="ECO:0007669"/>
    <property type="project" value="UniProtKB-SubCell"/>
</dbReference>
<evidence type="ECO:0000313" key="7">
    <source>
        <dbReference type="Proteomes" id="UP000689195"/>
    </source>
</evidence>
<evidence type="ECO:0000256" key="1">
    <source>
        <dbReference type="ARBA" id="ARBA00004218"/>
    </source>
</evidence>
<keyword evidence="3" id="KW-0968">Cytoplasmic vesicle</keyword>
<reference evidence="6" key="1">
    <citation type="submission" date="2021-01" db="EMBL/GenBank/DDBJ databases">
        <authorList>
            <consortium name="Genoscope - CEA"/>
            <person name="William W."/>
        </authorList>
    </citation>
    <scope>NUCLEOTIDE SEQUENCE</scope>
</reference>
<evidence type="ECO:0000313" key="6">
    <source>
        <dbReference type="EMBL" id="CAD8156239.1"/>
    </source>
</evidence>
<evidence type="ECO:0000256" key="5">
    <source>
        <dbReference type="ARBA" id="ARBA00045851"/>
    </source>
</evidence>
<dbReference type="AlphaFoldDB" id="A0A8S1TZ31"/>
<evidence type="ECO:0000256" key="3">
    <source>
        <dbReference type="ARBA" id="ARBA00023329"/>
    </source>
</evidence>
<name>A0A8S1TZ31_9CILI</name>
<accession>A0A8S1TZ31</accession>
<dbReference type="PANTHER" id="PTHR46511:SF1">
    <property type="entry name" value="MORN REPEAT-CONTAINING PROTEIN 3"/>
    <property type="match status" value="1"/>
</dbReference>
<keyword evidence="7" id="KW-1185">Reference proteome</keyword>
<dbReference type="InterPro" id="IPR003409">
    <property type="entry name" value="MORN"/>
</dbReference>
<organism evidence="6 7">
    <name type="scientific">Paramecium pentaurelia</name>
    <dbReference type="NCBI Taxonomy" id="43138"/>
    <lineage>
        <taxon>Eukaryota</taxon>
        <taxon>Sar</taxon>
        <taxon>Alveolata</taxon>
        <taxon>Ciliophora</taxon>
        <taxon>Intramacronucleata</taxon>
        <taxon>Oligohymenophorea</taxon>
        <taxon>Peniculida</taxon>
        <taxon>Parameciidae</taxon>
        <taxon>Paramecium</taxon>
    </lineage>
</organism>
<gene>
    <name evidence="6" type="ORF">PPENT_87.1.T0280220</name>
</gene>
<evidence type="ECO:0000256" key="2">
    <source>
        <dbReference type="ARBA" id="ARBA00022737"/>
    </source>
</evidence>
<comment type="function">
    <text evidence="5">Assembles a suppression complex (suppresome) by tethering SIRT1 and MDM2 to regulate composite modifications of p53/TP53. Confers both deacetylation-mediated functional inactivation, by SIRT1, and ubiquitination-dependent degradation, by MDM2, of p53/TP53, promoting a proliferative and cell survival behaviors. May play a role in the regulation of spermatogenesis.</text>
</comment>
<proteinExistence type="predicted"/>
<comment type="caution">
    <text evidence="6">The sequence shown here is derived from an EMBL/GenBank/DDBJ whole genome shotgun (WGS) entry which is preliminary data.</text>
</comment>
<dbReference type="SMART" id="SM00698">
    <property type="entry name" value="MORN"/>
    <property type="match status" value="4"/>
</dbReference>
<sequence>MDALNESFQQLHFKKEKSSNFLSQLYDQENEGLVPIFKFEFRRNQLNFTQKLYDFQMLQFLRDPLIDPDLKSYLRNFNIDDKNSIYLGNKFDGKKHGLGLSRINQNHLKFGIFSLDQIKWGWEIILKKNNFISFYKGYFLNEQKDGIGIQRQYNFQGLDPNEIDEYVGKFSKDKRDGEGIYKNFGLKIVKKGEFKDDKLNGLVNIYENYDDIIFIGYFKNDKKHGFGKVINSKDNYEILGDYYEDQQTGEHKKLYQDGRTETITYPSKLCSIF</sequence>
<dbReference type="Proteomes" id="UP000689195">
    <property type="component" value="Unassembled WGS sequence"/>
</dbReference>
<evidence type="ECO:0000256" key="4">
    <source>
        <dbReference type="ARBA" id="ARBA00039854"/>
    </source>
</evidence>
<dbReference type="Pfam" id="PF02493">
    <property type="entry name" value="MORN"/>
    <property type="match status" value="3"/>
</dbReference>